<organism evidence="1 2">
    <name type="scientific">Pleomassaria siparia CBS 279.74</name>
    <dbReference type="NCBI Taxonomy" id="1314801"/>
    <lineage>
        <taxon>Eukaryota</taxon>
        <taxon>Fungi</taxon>
        <taxon>Dikarya</taxon>
        <taxon>Ascomycota</taxon>
        <taxon>Pezizomycotina</taxon>
        <taxon>Dothideomycetes</taxon>
        <taxon>Pleosporomycetidae</taxon>
        <taxon>Pleosporales</taxon>
        <taxon>Pleomassariaceae</taxon>
        <taxon>Pleomassaria</taxon>
    </lineage>
</organism>
<sequence length="63" mass="6747">MPHCSARRCVFGIQQIMYYKIIVDLANAGAGCLILGCTEIGLPVDEVVNGLPFETTKIHAIAA</sequence>
<name>A0A6G1JZH6_9PLEO</name>
<dbReference type="SUPFAM" id="SSF53681">
    <property type="entry name" value="Aspartate/glutamate racemase"/>
    <property type="match status" value="1"/>
</dbReference>
<dbReference type="EMBL" id="MU005778">
    <property type="protein sequence ID" value="KAF2705567.1"/>
    <property type="molecule type" value="Genomic_DNA"/>
</dbReference>
<dbReference type="AlphaFoldDB" id="A0A6G1JZH6"/>
<dbReference type="GO" id="GO:0016855">
    <property type="term" value="F:racemase and epimerase activity, acting on amino acids and derivatives"/>
    <property type="evidence" value="ECO:0007669"/>
    <property type="project" value="InterPro"/>
</dbReference>
<evidence type="ECO:0000313" key="2">
    <source>
        <dbReference type="Proteomes" id="UP000799428"/>
    </source>
</evidence>
<accession>A0A6G1JZH6</accession>
<evidence type="ECO:0008006" key="3">
    <source>
        <dbReference type="Google" id="ProtNLM"/>
    </source>
</evidence>
<proteinExistence type="predicted"/>
<dbReference type="Gene3D" id="3.40.50.1860">
    <property type="match status" value="1"/>
</dbReference>
<gene>
    <name evidence="1" type="ORF">K504DRAFT_460289</name>
</gene>
<dbReference type="InterPro" id="IPR001920">
    <property type="entry name" value="Asp/Glu_race"/>
</dbReference>
<reference evidence="1" key="1">
    <citation type="journal article" date="2020" name="Stud. Mycol.">
        <title>101 Dothideomycetes genomes: a test case for predicting lifestyles and emergence of pathogens.</title>
        <authorList>
            <person name="Haridas S."/>
            <person name="Albert R."/>
            <person name="Binder M."/>
            <person name="Bloem J."/>
            <person name="Labutti K."/>
            <person name="Salamov A."/>
            <person name="Andreopoulos B."/>
            <person name="Baker S."/>
            <person name="Barry K."/>
            <person name="Bills G."/>
            <person name="Bluhm B."/>
            <person name="Cannon C."/>
            <person name="Castanera R."/>
            <person name="Culley D."/>
            <person name="Daum C."/>
            <person name="Ezra D."/>
            <person name="Gonzalez J."/>
            <person name="Henrissat B."/>
            <person name="Kuo A."/>
            <person name="Liang C."/>
            <person name="Lipzen A."/>
            <person name="Lutzoni F."/>
            <person name="Magnuson J."/>
            <person name="Mondo S."/>
            <person name="Nolan M."/>
            <person name="Ohm R."/>
            <person name="Pangilinan J."/>
            <person name="Park H.-J."/>
            <person name="Ramirez L."/>
            <person name="Alfaro M."/>
            <person name="Sun H."/>
            <person name="Tritt A."/>
            <person name="Yoshinaga Y."/>
            <person name="Zwiers L.-H."/>
            <person name="Turgeon B."/>
            <person name="Goodwin S."/>
            <person name="Spatafora J."/>
            <person name="Crous P."/>
            <person name="Grigoriev I."/>
        </authorList>
    </citation>
    <scope>NUCLEOTIDE SEQUENCE</scope>
    <source>
        <strain evidence="1">CBS 279.74</strain>
    </source>
</reference>
<protein>
    <recommendedName>
        <fullName evidence="3">Aspartate racemase</fullName>
    </recommendedName>
</protein>
<dbReference type="Proteomes" id="UP000799428">
    <property type="component" value="Unassembled WGS sequence"/>
</dbReference>
<dbReference type="OrthoDB" id="187836at2759"/>
<keyword evidence="2" id="KW-1185">Reference proteome</keyword>
<evidence type="ECO:0000313" key="1">
    <source>
        <dbReference type="EMBL" id="KAF2705567.1"/>
    </source>
</evidence>